<dbReference type="OrthoDB" id="6591885at2759"/>
<dbReference type="InterPro" id="IPR003186">
    <property type="entry name" value="PA28_C"/>
</dbReference>
<gene>
    <name evidence="2" type="ORF">D9619_002924</name>
</gene>
<dbReference type="InterPro" id="IPR036997">
    <property type="entry name" value="PA28_C_sf"/>
</dbReference>
<evidence type="ECO:0000313" key="2">
    <source>
        <dbReference type="EMBL" id="KAF5313139.1"/>
    </source>
</evidence>
<dbReference type="AlphaFoldDB" id="A0A8H5EUR4"/>
<reference evidence="2 3" key="1">
    <citation type="journal article" date="2020" name="ISME J.">
        <title>Uncovering the hidden diversity of litter-decomposition mechanisms in mushroom-forming fungi.</title>
        <authorList>
            <person name="Floudas D."/>
            <person name="Bentzer J."/>
            <person name="Ahren D."/>
            <person name="Johansson T."/>
            <person name="Persson P."/>
            <person name="Tunlid A."/>
        </authorList>
    </citation>
    <scope>NUCLEOTIDE SEQUENCE [LARGE SCALE GENOMIC DNA]</scope>
    <source>
        <strain evidence="2 3">CBS 101986</strain>
    </source>
</reference>
<dbReference type="InterPro" id="IPR036252">
    <property type="entry name" value="Proteasome_activ_sf"/>
</dbReference>
<dbReference type="EMBL" id="JAACJJ010000056">
    <property type="protein sequence ID" value="KAF5313139.1"/>
    <property type="molecule type" value="Genomic_DNA"/>
</dbReference>
<evidence type="ECO:0000313" key="3">
    <source>
        <dbReference type="Proteomes" id="UP000567179"/>
    </source>
</evidence>
<feature type="domain" description="Proteasome activator PA28 C-terminal" evidence="1">
    <location>
        <begin position="125"/>
        <end position="236"/>
    </location>
</feature>
<proteinExistence type="predicted"/>
<dbReference type="Gene3D" id="1.20.120.180">
    <property type="entry name" value="Proteasome activator pa28, C-terminal domain"/>
    <property type="match status" value="1"/>
</dbReference>
<dbReference type="Proteomes" id="UP000567179">
    <property type="component" value="Unassembled WGS sequence"/>
</dbReference>
<evidence type="ECO:0000259" key="1">
    <source>
        <dbReference type="Pfam" id="PF02252"/>
    </source>
</evidence>
<protein>
    <recommendedName>
        <fullName evidence="1">Proteasome activator PA28 C-terminal domain-containing protein</fullName>
    </recommendedName>
</protein>
<keyword evidence="3" id="KW-1185">Reference proteome</keyword>
<name>A0A8H5EUR4_9AGAR</name>
<sequence length="248" mass="27231">MSNNAAFSSGATTVTKDLKQFKERALSQGFGALSITVPGKYQALDSVNAPLLDSARALGSQLQFTVSELDEIICRMNALSTGSLEERDCALGPRTKKRKHCDHQLDAKTIGSEPSNTSSGYAILETMNHLLKLECEALVQITDDAKLWVIFSGDCNTDSSEDLIAELHRAQASALNLRSSPQSDYLKRAKLCNDIMAYPGTPDYMSALREFDDERLFLARQRLKDLQNIYIVLAESVQQTGIVGHGLL</sequence>
<accession>A0A8H5EUR4</accession>
<dbReference type="Pfam" id="PF02252">
    <property type="entry name" value="PA28_C"/>
    <property type="match status" value="1"/>
</dbReference>
<dbReference type="SUPFAM" id="SSF47216">
    <property type="entry name" value="Proteasome activator"/>
    <property type="match status" value="1"/>
</dbReference>
<comment type="caution">
    <text evidence="2">The sequence shown here is derived from an EMBL/GenBank/DDBJ whole genome shotgun (WGS) entry which is preliminary data.</text>
</comment>
<dbReference type="GO" id="GO:0008537">
    <property type="term" value="C:proteasome activator complex"/>
    <property type="evidence" value="ECO:0007669"/>
    <property type="project" value="InterPro"/>
</dbReference>
<organism evidence="2 3">
    <name type="scientific">Psilocybe cf. subviscida</name>
    <dbReference type="NCBI Taxonomy" id="2480587"/>
    <lineage>
        <taxon>Eukaryota</taxon>
        <taxon>Fungi</taxon>
        <taxon>Dikarya</taxon>
        <taxon>Basidiomycota</taxon>
        <taxon>Agaricomycotina</taxon>
        <taxon>Agaricomycetes</taxon>
        <taxon>Agaricomycetidae</taxon>
        <taxon>Agaricales</taxon>
        <taxon>Agaricineae</taxon>
        <taxon>Strophariaceae</taxon>
        <taxon>Psilocybe</taxon>
    </lineage>
</organism>